<keyword evidence="2" id="KW-0560">Oxidoreductase</keyword>
<dbReference type="InterPro" id="IPR057326">
    <property type="entry name" value="KR_dom"/>
</dbReference>
<evidence type="ECO:0000256" key="1">
    <source>
        <dbReference type="ARBA" id="ARBA00006484"/>
    </source>
</evidence>
<proteinExistence type="inferred from homology"/>
<organism evidence="5 6">
    <name type="scientific">Aureispira anguillae</name>
    <dbReference type="NCBI Taxonomy" id="2864201"/>
    <lineage>
        <taxon>Bacteria</taxon>
        <taxon>Pseudomonadati</taxon>
        <taxon>Bacteroidota</taxon>
        <taxon>Saprospiria</taxon>
        <taxon>Saprospirales</taxon>
        <taxon>Saprospiraceae</taxon>
        <taxon>Aureispira</taxon>
    </lineage>
</organism>
<name>A0A915YLB5_9BACT</name>
<dbReference type="Gene3D" id="3.40.50.720">
    <property type="entry name" value="NAD(P)-binding Rossmann-like Domain"/>
    <property type="match status" value="1"/>
</dbReference>
<dbReference type="NCBIfam" id="NF004825">
    <property type="entry name" value="PRK06181.1"/>
    <property type="match status" value="1"/>
</dbReference>
<dbReference type="AlphaFoldDB" id="A0A915YLB5"/>
<dbReference type="EMBL" id="AP026867">
    <property type="protein sequence ID" value="BDS15218.1"/>
    <property type="molecule type" value="Genomic_DNA"/>
</dbReference>
<gene>
    <name evidence="5" type="ORF">AsAng_0060020</name>
</gene>
<dbReference type="PROSITE" id="PS00061">
    <property type="entry name" value="ADH_SHORT"/>
    <property type="match status" value="1"/>
</dbReference>
<keyword evidence="6" id="KW-1185">Reference proteome</keyword>
<dbReference type="GO" id="GO:0016020">
    <property type="term" value="C:membrane"/>
    <property type="evidence" value="ECO:0007669"/>
    <property type="project" value="TreeGrafter"/>
</dbReference>
<accession>A0A915YLB5</accession>
<dbReference type="InterPro" id="IPR020904">
    <property type="entry name" value="Sc_DH/Rdtase_CS"/>
</dbReference>
<evidence type="ECO:0000313" key="6">
    <source>
        <dbReference type="Proteomes" id="UP001060919"/>
    </source>
</evidence>
<dbReference type="KEGG" id="aup:AsAng_0060020"/>
<evidence type="ECO:0000256" key="3">
    <source>
        <dbReference type="RuleBase" id="RU000363"/>
    </source>
</evidence>
<dbReference type="PRINTS" id="PR00081">
    <property type="entry name" value="GDHRDH"/>
</dbReference>
<dbReference type="PRINTS" id="PR00080">
    <property type="entry name" value="SDRFAMILY"/>
</dbReference>
<dbReference type="GO" id="GO:0016491">
    <property type="term" value="F:oxidoreductase activity"/>
    <property type="evidence" value="ECO:0007669"/>
    <property type="project" value="UniProtKB-KW"/>
</dbReference>
<reference evidence="5" key="1">
    <citation type="submission" date="2022-09" db="EMBL/GenBank/DDBJ databases">
        <title>Aureispira anguillicida sp. nov., isolated from Leptocephalus of Japanese eel Anguilla japonica.</title>
        <authorList>
            <person name="Yuasa K."/>
            <person name="Mekata T."/>
            <person name="Ikunari K."/>
        </authorList>
    </citation>
    <scope>NUCLEOTIDE SEQUENCE</scope>
    <source>
        <strain evidence="5">EL160426</strain>
    </source>
</reference>
<protein>
    <submittedName>
        <fullName evidence="5">SDR family oxidoreductase</fullName>
    </submittedName>
</protein>
<dbReference type="Proteomes" id="UP001060919">
    <property type="component" value="Chromosome"/>
</dbReference>
<evidence type="ECO:0000256" key="2">
    <source>
        <dbReference type="ARBA" id="ARBA00023002"/>
    </source>
</evidence>
<feature type="domain" description="Ketoreductase" evidence="4">
    <location>
        <begin position="8"/>
        <end position="189"/>
    </location>
</feature>
<sequence>MKRNFKNKVVIITGASGNLGRAICKRFGQAGAQIVALDLNTTLLTDLEAELKKEQIKVLPIACDITNKKSCQGAIEQVLNTWGRIDGLVNNAGITHIERYTQMDKTKEITRRVMEVNFFGAVNCTEVVLEQICQQKGVFINISSVAGFAPLLGRTAYAASKHALHGFFESLRTELQEEGVHCMMVCPSFIQAPAKGKAASVGKNAIYQQKKTIGKSISADEIAKDIFAYCLANKPLLIAGKTGKISYWLHRFFPKIYERAMIKRLKHDI</sequence>
<dbReference type="SMART" id="SM00822">
    <property type="entry name" value="PKS_KR"/>
    <property type="match status" value="1"/>
</dbReference>
<dbReference type="InterPro" id="IPR002347">
    <property type="entry name" value="SDR_fam"/>
</dbReference>
<comment type="similarity">
    <text evidence="1 3">Belongs to the short-chain dehydrogenases/reductases (SDR) family.</text>
</comment>
<evidence type="ECO:0000313" key="5">
    <source>
        <dbReference type="EMBL" id="BDS15218.1"/>
    </source>
</evidence>
<dbReference type="PANTHER" id="PTHR44196:SF1">
    <property type="entry name" value="DEHYDROGENASE_REDUCTASE SDR FAMILY MEMBER 7B"/>
    <property type="match status" value="1"/>
</dbReference>
<dbReference type="Pfam" id="PF00106">
    <property type="entry name" value="adh_short"/>
    <property type="match status" value="1"/>
</dbReference>
<dbReference type="RefSeq" id="WP_264790391.1">
    <property type="nucleotide sequence ID" value="NZ_AP026867.1"/>
</dbReference>
<dbReference type="PANTHER" id="PTHR44196">
    <property type="entry name" value="DEHYDROGENASE/REDUCTASE SDR FAMILY MEMBER 7B"/>
    <property type="match status" value="1"/>
</dbReference>
<dbReference type="SUPFAM" id="SSF51735">
    <property type="entry name" value="NAD(P)-binding Rossmann-fold domains"/>
    <property type="match status" value="1"/>
</dbReference>
<dbReference type="InterPro" id="IPR036291">
    <property type="entry name" value="NAD(P)-bd_dom_sf"/>
</dbReference>
<evidence type="ECO:0000259" key="4">
    <source>
        <dbReference type="SMART" id="SM00822"/>
    </source>
</evidence>